<name>A0A073B870_9PSEU</name>
<evidence type="ECO:0000313" key="3">
    <source>
        <dbReference type="Proteomes" id="UP000031419"/>
    </source>
</evidence>
<sequence length="90" mass="9409">MQVPYVTAQLRTRRIELPALPGGQQLTSAVESVRANMPSREQALFYGGLAASAAFSLIEWPVAVAIGVGGALVQRMARQQAEPAGSGKSA</sequence>
<reference evidence="2 3" key="1">
    <citation type="submission" date="2014-06" db="EMBL/GenBank/DDBJ databases">
        <title>Saccharopolyspora rectivirgula DSM-43113 Genome sequencing.</title>
        <authorList>
            <person name="Barrera C."/>
            <person name="Millon L."/>
            <person name="Rognon B."/>
            <person name="Zaugg C."/>
            <person name="Monod M."/>
        </authorList>
    </citation>
    <scope>NUCLEOTIDE SEQUENCE [LARGE SCALE GENOMIC DNA]</scope>
    <source>
        <strain evidence="2 3">DSM 43113</strain>
    </source>
</reference>
<dbReference type="Proteomes" id="UP000031419">
    <property type="component" value="Unassembled WGS sequence"/>
</dbReference>
<organism evidence="2 3">
    <name type="scientific">Saccharopolyspora rectivirgula</name>
    <dbReference type="NCBI Taxonomy" id="28042"/>
    <lineage>
        <taxon>Bacteria</taxon>
        <taxon>Bacillati</taxon>
        <taxon>Actinomycetota</taxon>
        <taxon>Actinomycetes</taxon>
        <taxon>Pseudonocardiales</taxon>
        <taxon>Pseudonocardiaceae</taxon>
        <taxon>Saccharopolyspora</taxon>
    </lineage>
</organism>
<dbReference type="EMBL" id="JNVU01000031">
    <property type="protein sequence ID" value="KEI43914.1"/>
    <property type="molecule type" value="Genomic_DNA"/>
</dbReference>
<keyword evidence="3" id="KW-1185">Reference proteome</keyword>
<proteinExistence type="predicted"/>
<keyword evidence="1" id="KW-1133">Transmembrane helix</keyword>
<feature type="transmembrane region" description="Helical" evidence="1">
    <location>
        <begin position="43"/>
        <end position="73"/>
    </location>
</feature>
<accession>A0A073B870</accession>
<gene>
    <name evidence="2" type="ORF">GU90_13135</name>
</gene>
<keyword evidence="1" id="KW-0812">Transmembrane</keyword>
<protein>
    <submittedName>
        <fullName evidence="2">Uncharacterized protein</fullName>
    </submittedName>
</protein>
<comment type="caution">
    <text evidence="2">The sequence shown here is derived from an EMBL/GenBank/DDBJ whole genome shotgun (WGS) entry which is preliminary data.</text>
</comment>
<evidence type="ECO:0000313" key="2">
    <source>
        <dbReference type="EMBL" id="KEI43914.1"/>
    </source>
</evidence>
<evidence type="ECO:0000256" key="1">
    <source>
        <dbReference type="SAM" id="Phobius"/>
    </source>
</evidence>
<dbReference type="AlphaFoldDB" id="A0A073B870"/>
<keyword evidence="1" id="KW-0472">Membrane</keyword>
<dbReference type="eggNOG" id="ENOG5033E4V">
    <property type="taxonomic scope" value="Bacteria"/>
</dbReference>